<dbReference type="Proteomes" id="UP001374535">
    <property type="component" value="Chromosome 4"/>
</dbReference>
<accession>A0AAQ3S3J8</accession>
<evidence type="ECO:0000313" key="2">
    <source>
        <dbReference type="Proteomes" id="UP001374535"/>
    </source>
</evidence>
<protein>
    <submittedName>
        <fullName evidence="1">Uncharacterized protein</fullName>
    </submittedName>
</protein>
<dbReference type="EMBL" id="CP144697">
    <property type="protein sequence ID" value="WVZ14611.1"/>
    <property type="molecule type" value="Genomic_DNA"/>
</dbReference>
<gene>
    <name evidence="1" type="ORF">V8G54_012177</name>
</gene>
<dbReference type="AlphaFoldDB" id="A0AAQ3S3J8"/>
<sequence>MIMKNCVRKVASCLIWLKISVRYHTFTFFHKTISSPVFVRLQAFLYGFPLLNCFLLPSHQLSVSGKVVKRNPVILNEIRICIFHGENSNMHFFFCFLGYWKKETISDQNCTL</sequence>
<proteinExistence type="predicted"/>
<organism evidence="1 2">
    <name type="scientific">Vigna mungo</name>
    <name type="common">Black gram</name>
    <name type="synonym">Phaseolus mungo</name>
    <dbReference type="NCBI Taxonomy" id="3915"/>
    <lineage>
        <taxon>Eukaryota</taxon>
        <taxon>Viridiplantae</taxon>
        <taxon>Streptophyta</taxon>
        <taxon>Embryophyta</taxon>
        <taxon>Tracheophyta</taxon>
        <taxon>Spermatophyta</taxon>
        <taxon>Magnoliopsida</taxon>
        <taxon>eudicotyledons</taxon>
        <taxon>Gunneridae</taxon>
        <taxon>Pentapetalae</taxon>
        <taxon>rosids</taxon>
        <taxon>fabids</taxon>
        <taxon>Fabales</taxon>
        <taxon>Fabaceae</taxon>
        <taxon>Papilionoideae</taxon>
        <taxon>50 kb inversion clade</taxon>
        <taxon>NPAAA clade</taxon>
        <taxon>indigoferoid/millettioid clade</taxon>
        <taxon>Phaseoleae</taxon>
        <taxon>Vigna</taxon>
    </lineage>
</organism>
<reference evidence="1 2" key="1">
    <citation type="journal article" date="2023" name="Life. Sci Alliance">
        <title>Evolutionary insights into 3D genome organization and epigenetic landscape of Vigna mungo.</title>
        <authorList>
            <person name="Junaid A."/>
            <person name="Singh B."/>
            <person name="Bhatia S."/>
        </authorList>
    </citation>
    <scope>NUCLEOTIDE SEQUENCE [LARGE SCALE GENOMIC DNA]</scope>
    <source>
        <strain evidence="1">Urdbean</strain>
    </source>
</reference>
<keyword evidence="2" id="KW-1185">Reference proteome</keyword>
<evidence type="ECO:0000313" key="1">
    <source>
        <dbReference type="EMBL" id="WVZ14611.1"/>
    </source>
</evidence>
<name>A0AAQ3S3J8_VIGMU</name>